<dbReference type="SUPFAM" id="SSF50939">
    <property type="entry name" value="Sialidases"/>
    <property type="match status" value="2"/>
</dbReference>
<dbReference type="Pfam" id="PF18962">
    <property type="entry name" value="Por_Secre_tail"/>
    <property type="match status" value="1"/>
</dbReference>
<feature type="domain" description="GEVED" evidence="4">
    <location>
        <begin position="1085"/>
        <end position="1166"/>
    </location>
</feature>
<evidence type="ECO:0000256" key="2">
    <source>
        <dbReference type="SAM" id="Phobius"/>
    </source>
</evidence>
<evidence type="ECO:0000256" key="1">
    <source>
        <dbReference type="ARBA" id="ARBA00022729"/>
    </source>
</evidence>
<name>A0A3M0G2G4_9FLAO</name>
<comment type="caution">
    <text evidence="5">The sequence shown here is derived from an EMBL/GenBank/DDBJ whole genome shotgun (WGS) entry which is preliminary data.</text>
</comment>
<sequence length="1751" mass="187579">MYCSYSKAKVLHKESGRQDEPPMYFNTMIISKTTRTIKRLGVALSVAAAIAVSIYFYDSVSSVKTDAPISEVETGYSDFLINHPFREAMKMSKEDRKANGLPPNAYFEQEYLYSANPELLRPTPEKLFEIQEELLRNSEMKAAPGDVSNAWVERGPNNVGGRTRALMFAPGSTTTVFAGGVSGGLWKNNDITSAATQWQQVTGVPGNLSVTCITVDPNNSDNMWIGTGEVYTFSSIGNGIYRSTDGGDTWQSVFTGGASLNNRIAYVQDIIAIDNNGTTEVFFGAGSTIYGDTVTGPYDFPGINAIGLYKSTDGTTFNLQTDAVLQTGGTRYSPNNFDIGADGTLWMGTRNNAFGNGGGFIFSYDGNTWTNERDLGTDGRIEVAASKQDANKIYLLAEDQVDGANPVKIFRTTDAFLTAPTSLAQPNDVDNGIPASDFTRGQSFYDLLLGVDPLEDDIVYVGGIDLFKSTNSGNSWTQISKWSNNNNLAALNVPLIHADQHGIAFAVETGATTGRILFGNDGGVAYTSNGGGDNAHRNNGYNVTQFYKADINQDIAIDKLIAGAQDNGVQFLDGTPESPSPSVEIASGDGCWVFIDEQSQFMLGSFVFNSYSYHNMAGVNLGTLPAPLDPAGNGTTDRLGGAGDFVNQCGLDSDANILFTNGTVGANYQIFRYIIDPSVPSVTSDIIDDGLINHIPTFFMASPYTTDRVLVGTAVGRVLVIDNASTGAPTYASLGNPGGVTGAISDIRYGATENDILVTFHNYGVNNIWYSADAGVTWVSKEGNLPDLPVKAILQSPLDPDEVIVGTDLGIWKTSDWSNVNPVWTQSQNGMSDVKVTSLELRAADNTIVASTYGRGVFTGTFEPTGSICPSNGTTTSDIGITNVSIGDIDNSDGPDKNVGYEDFTLISTTAVVGATCDLSVSVNTDGNNTVEVRVWVDWNNNLDFDDPGEEYDLGTATNVGDALTDASPFALTIPDGTIPGSKRMRVSAKNGSAPTACEIDFDGEVEDYTLIVADYCPLSGNDISEEYIGNVTIGTINNTSTTDGTGYFDYTSPTVAATDIEIGSTPQISVLKVWPTPATYNEAVTVWIDYNQDGDFEDDGETVVLDGASTITPVDTNFSAPVPNDAKLGNTRMRVSLQYSNTAGTTFNTSCGTYNFGETEDYTVNIVAATACSQTRTYNGTWAGGAPTSNEKAVFASNYNTATASIDACEIEVQAGVTVTVSAATYLKAEGNIAVNGTLIVEHEGSVVQVDDAATVTKGAGAVIEVRKTTLSMKPRDFMFAGTPMTGETRDGVYGNVVDAATSTNDQAFRVIYLNPELFEEDPAVANYAPYMGAETFLSVDNTFLGNHTTNEPIVPGEGLVIYPQHSFTADGITTTYDFTYNQGTLNNGVITFPINYNGATEDNFNLLSNPYASAIDIVELMDINPMITEVYFWEHATTPNNSVPGYLGSNPDMMDFSMRNLTTGMAAPNRPGSTPSQYIASGQGFAIKALQAASGTTEVTFNNAMRVTGNNNQYRNTENKELLWLKISSGNYDLNSTAAVGFLPEATAGIDPGYDSKRMATPISIYTSLKSGEQLGIQGREPFDDEMVIPVGVATALENLQFYTIGLDSFEGTKMTETPVYLIDLQKGIYTNLKEQAYTFSTATGNDAERFVITFREPESLGVAEQGSFENSIQLFPNPAKDIVTIAFNGPEELRSAKIVDVQGKLVKRVDLSNFSAQRVLNVSDLATGIYFVEISGVSSATVKKLIVK</sequence>
<dbReference type="InterPro" id="IPR036278">
    <property type="entry name" value="Sialidase_sf"/>
</dbReference>
<feature type="transmembrane region" description="Helical" evidence="2">
    <location>
        <begin position="40"/>
        <end position="57"/>
    </location>
</feature>
<dbReference type="Gene3D" id="2.130.10.10">
    <property type="entry name" value="YVTN repeat-like/Quinoprotein amine dehydrogenase"/>
    <property type="match status" value="2"/>
</dbReference>
<keyword evidence="2" id="KW-0472">Membrane</keyword>
<dbReference type="InterPro" id="IPR015943">
    <property type="entry name" value="WD40/YVTN_repeat-like_dom_sf"/>
</dbReference>
<dbReference type="EMBL" id="REFV01000024">
    <property type="protein sequence ID" value="RMB56093.1"/>
    <property type="molecule type" value="Genomic_DNA"/>
</dbReference>
<dbReference type="NCBIfam" id="TIGR04183">
    <property type="entry name" value="Por_Secre_tail"/>
    <property type="match status" value="1"/>
</dbReference>
<protein>
    <submittedName>
        <fullName evidence="5">T9SS C-terminal target domain-containing protein</fullName>
    </submittedName>
</protein>
<dbReference type="Proteomes" id="UP000281985">
    <property type="component" value="Unassembled WGS sequence"/>
</dbReference>
<keyword evidence="1" id="KW-0732">Signal</keyword>
<dbReference type="InterPro" id="IPR026444">
    <property type="entry name" value="Secre_tail"/>
</dbReference>
<keyword evidence="2" id="KW-1133">Transmembrane helix</keyword>
<evidence type="ECO:0000259" key="3">
    <source>
        <dbReference type="Pfam" id="PF18962"/>
    </source>
</evidence>
<keyword evidence="6" id="KW-1185">Reference proteome</keyword>
<feature type="domain" description="Secretion system C-terminal sorting" evidence="3">
    <location>
        <begin position="1677"/>
        <end position="1750"/>
    </location>
</feature>
<accession>A0A3M0G2G4</accession>
<evidence type="ECO:0000259" key="4">
    <source>
        <dbReference type="Pfam" id="PF20009"/>
    </source>
</evidence>
<evidence type="ECO:0000313" key="5">
    <source>
        <dbReference type="EMBL" id="RMB56093.1"/>
    </source>
</evidence>
<gene>
    <name evidence="5" type="ORF">EAX61_16060</name>
</gene>
<dbReference type="Pfam" id="PF20009">
    <property type="entry name" value="GEVED"/>
    <property type="match status" value="2"/>
</dbReference>
<reference evidence="5 6" key="1">
    <citation type="submission" date="2018-10" db="EMBL/GenBank/DDBJ databases">
        <title>Dokdonia luteus sp. nov., isolated from sea water.</title>
        <authorList>
            <person name="Zhou L.Y."/>
            <person name="Du Z.J."/>
        </authorList>
    </citation>
    <scope>NUCLEOTIDE SEQUENCE [LARGE SCALE GENOMIC DNA]</scope>
    <source>
        <strain evidence="5 6">SH27</strain>
    </source>
</reference>
<feature type="domain" description="GEVED" evidence="4">
    <location>
        <begin position="933"/>
        <end position="1011"/>
    </location>
</feature>
<keyword evidence="2" id="KW-0812">Transmembrane</keyword>
<proteinExistence type="predicted"/>
<dbReference type="InterPro" id="IPR045474">
    <property type="entry name" value="GEVED"/>
</dbReference>
<organism evidence="5 6">
    <name type="scientific">Dokdonia sinensis</name>
    <dbReference type="NCBI Taxonomy" id="2479847"/>
    <lineage>
        <taxon>Bacteria</taxon>
        <taxon>Pseudomonadati</taxon>
        <taxon>Bacteroidota</taxon>
        <taxon>Flavobacteriia</taxon>
        <taxon>Flavobacteriales</taxon>
        <taxon>Flavobacteriaceae</taxon>
        <taxon>Dokdonia</taxon>
    </lineage>
</organism>
<evidence type="ECO:0000313" key="6">
    <source>
        <dbReference type="Proteomes" id="UP000281985"/>
    </source>
</evidence>